<name>F0ZIT7_DICPU</name>
<reference evidence="3" key="1">
    <citation type="journal article" date="2011" name="Genome Biol.">
        <title>Comparative genomics of the social amoebae Dictyostelium discoideum and Dictyostelium purpureum.</title>
        <authorList>
            <consortium name="US DOE Joint Genome Institute (JGI-PGF)"/>
            <person name="Sucgang R."/>
            <person name="Kuo A."/>
            <person name="Tian X."/>
            <person name="Salerno W."/>
            <person name="Parikh A."/>
            <person name="Feasley C.L."/>
            <person name="Dalin E."/>
            <person name="Tu H."/>
            <person name="Huang E."/>
            <person name="Barry K."/>
            <person name="Lindquist E."/>
            <person name="Shapiro H."/>
            <person name="Bruce D."/>
            <person name="Schmutz J."/>
            <person name="Salamov A."/>
            <person name="Fey P."/>
            <person name="Gaudet P."/>
            <person name="Anjard C."/>
            <person name="Babu M.M."/>
            <person name="Basu S."/>
            <person name="Bushmanova Y."/>
            <person name="van der Wel H."/>
            <person name="Katoh-Kurasawa M."/>
            <person name="Dinh C."/>
            <person name="Coutinho P.M."/>
            <person name="Saito T."/>
            <person name="Elias M."/>
            <person name="Schaap P."/>
            <person name="Kay R.R."/>
            <person name="Henrissat B."/>
            <person name="Eichinger L."/>
            <person name="Rivero F."/>
            <person name="Putnam N.H."/>
            <person name="West C.M."/>
            <person name="Loomis W.F."/>
            <person name="Chisholm R.L."/>
            <person name="Shaulsky G."/>
            <person name="Strassmann J.E."/>
            <person name="Queller D.C."/>
            <person name="Kuspa A."/>
            <person name="Grigoriev I.V."/>
        </authorList>
    </citation>
    <scope>NUCLEOTIDE SEQUENCE [LARGE SCALE GENOMIC DNA]</scope>
    <source>
        <strain evidence="3">QSDP1</strain>
    </source>
</reference>
<dbReference type="Proteomes" id="UP000001064">
    <property type="component" value="Unassembled WGS sequence"/>
</dbReference>
<gene>
    <name evidence="2" type="ORF">DICPUDRAFT_151430</name>
</gene>
<proteinExistence type="predicted"/>
<dbReference type="AlphaFoldDB" id="F0ZIT7"/>
<dbReference type="RefSeq" id="XP_003287326.1">
    <property type="nucleotide sequence ID" value="XM_003287278.1"/>
</dbReference>
<organism evidence="2 3">
    <name type="scientific">Dictyostelium purpureum</name>
    <name type="common">Slime mold</name>
    <dbReference type="NCBI Taxonomy" id="5786"/>
    <lineage>
        <taxon>Eukaryota</taxon>
        <taxon>Amoebozoa</taxon>
        <taxon>Evosea</taxon>
        <taxon>Eumycetozoa</taxon>
        <taxon>Dictyostelia</taxon>
        <taxon>Dictyosteliales</taxon>
        <taxon>Dictyosteliaceae</taxon>
        <taxon>Dictyostelium</taxon>
    </lineage>
</organism>
<keyword evidence="1" id="KW-0732">Signal</keyword>
<feature type="signal peptide" evidence="1">
    <location>
        <begin position="1"/>
        <end position="20"/>
    </location>
</feature>
<accession>F0ZIT7</accession>
<dbReference type="GeneID" id="10501212"/>
<feature type="chain" id="PRO_5003265155" evidence="1">
    <location>
        <begin position="21"/>
        <end position="81"/>
    </location>
</feature>
<evidence type="ECO:0000313" key="2">
    <source>
        <dbReference type="EMBL" id="EGC36133.1"/>
    </source>
</evidence>
<evidence type="ECO:0000313" key="3">
    <source>
        <dbReference type="Proteomes" id="UP000001064"/>
    </source>
</evidence>
<dbReference type="VEuPathDB" id="AmoebaDB:DICPUDRAFT_151430"/>
<dbReference type="KEGG" id="dpp:DICPUDRAFT_151430"/>
<dbReference type="EMBL" id="GL871036">
    <property type="protein sequence ID" value="EGC36133.1"/>
    <property type="molecule type" value="Genomic_DNA"/>
</dbReference>
<sequence length="81" mass="9075">MLIVFGISSILAEEIDCTHAVCPGNFECPREYSFYKYPGVCCYDCVLDCNSVVCPKKLTCKGDGNHIVKAGNRFCCDHCYY</sequence>
<evidence type="ECO:0000256" key="1">
    <source>
        <dbReference type="SAM" id="SignalP"/>
    </source>
</evidence>
<protein>
    <submittedName>
        <fullName evidence="2">Uncharacterized protein</fullName>
    </submittedName>
</protein>
<keyword evidence="3" id="KW-1185">Reference proteome</keyword>
<dbReference type="InParanoid" id="F0ZIT7"/>